<dbReference type="Proteomes" id="UP001497644">
    <property type="component" value="Chromosome 13"/>
</dbReference>
<accession>A0AAV2NF26</accession>
<keyword evidence="2" id="KW-1185">Reference proteome</keyword>
<sequence>MELELEIENRRKKKLQQWEAIKRACNVYKVNLDIHISLQEEEDSQYIKVTFFTHNEKTKDKYFVELSHSDNCWKVVCIEPKLKKEYFNELSIVEDSSEHSKVLDITLFLYQIRSIFLKYYIKKTRKKS</sequence>
<gene>
    <name evidence="1" type="ORF">LPLAT_LOCUS3918</name>
</gene>
<dbReference type="EMBL" id="OZ034836">
    <property type="protein sequence ID" value="CAL1677996.1"/>
    <property type="molecule type" value="Genomic_DNA"/>
</dbReference>
<evidence type="ECO:0000313" key="1">
    <source>
        <dbReference type="EMBL" id="CAL1677996.1"/>
    </source>
</evidence>
<evidence type="ECO:0000313" key="2">
    <source>
        <dbReference type="Proteomes" id="UP001497644"/>
    </source>
</evidence>
<proteinExistence type="predicted"/>
<reference evidence="1" key="1">
    <citation type="submission" date="2024-04" db="EMBL/GenBank/DDBJ databases">
        <authorList>
            <consortium name="Molecular Ecology Group"/>
        </authorList>
    </citation>
    <scope>NUCLEOTIDE SEQUENCE</scope>
</reference>
<organism evidence="1 2">
    <name type="scientific">Lasius platythorax</name>
    <dbReference type="NCBI Taxonomy" id="488582"/>
    <lineage>
        <taxon>Eukaryota</taxon>
        <taxon>Metazoa</taxon>
        <taxon>Ecdysozoa</taxon>
        <taxon>Arthropoda</taxon>
        <taxon>Hexapoda</taxon>
        <taxon>Insecta</taxon>
        <taxon>Pterygota</taxon>
        <taxon>Neoptera</taxon>
        <taxon>Endopterygota</taxon>
        <taxon>Hymenoptera</taxon>
        <taxon>Apocrita</taxon>
        <taxon>Aculeata</taxon>
        <taxon>Formicoidea</taxon>
        <taxon>Formicidae</taxon>
        <taxon>Formicinae</taxon>
        <taxon>Lasius</taxon>
        <taxon>Lasius</taxon>
    </lineage>
</organism>
<protein>
    <submittedName>
        <fullName evidence="1">Uncharacterized protein</fullName>
    </submittedName>
</protein>
<dbReference type="AlphaFoldDB" id="A0AAV2NF26"/>
<name>A0AAV2NF26_9HYME</name>